<sequence>MADQAERTIRPVDILAMIRATNGDGFKKKDYTDGTSGGAFAPRSAQQTAVIVEDPSIAPVTPEPVIEQVSGISEAEVEHRVEAARAAAKAEGIAEERARLNAEIADERAQMAVLRATMQNVINRLSEVHPDDSANLAASIDQSVRRLASERAGVQIDDTPDAFLKRIETLADRVSQGIRAVKIRLNPEDHAALLPEIAGSETIDTAMISVDATLGRGDVIVRCEAIRLEDVIAPNKAADKPIRPPQPDEIE</sequence>
<gene>
    <name evidence="2" type="ORF">HCZ30_00395</name>
</gene>
<feature type="coiled-coil region" evidence="1">
    <location>
        <begin position="83"/>
        <end position="117"/>
    </location>
</feature>
<dbReference type="Proteomes" id="UP000709466">
    <property type="component" value="Unassembled WGS sequence"/>
</dbReference>
<evidence type="ECO:0000313" key="3">
    <source>
        <dbReference type="Proteomes" id="UP000709466"/>
    </source>
</evidence>
<name>A0ABX0VWA3_9RHOB</name>
<dbReference type="EMBL" id="JAATOP010000001">
    <property type="protein sequence ID" value="NIY70888.1"/>
    <property type="molecule type" value="Genomic_DNA"/>
</dbReference>
<dbReference type="RefSeq" id="WP_167635783.1">
    <property type="nucleotide sequence ID" value="NZ_JAATOP010000001.1"/>
</dbReference>
<keyword evidence="1" id="KW-0175">Coiled coil</keyword>
<evidence type="ECO:0000256" key="1">
    <source>
        <dbReference type="SAM" id="Coils"/>
    </source>
</evidence>
<proteinExistence type="predicted"/>
<evidence type="ECO:0000313" key="2">
    <source>
        <dbReference type="EMBL" id="NIY70888.1"/>
    </source>
</evidence>
<accession>A0ABX0VWA3</accession>
<comment type="caution">
    <text evidence="2">The sequence shown here is derived from an EMBL/GenBank/DDBJ whole genome shotgun (WGS) entry which is preliminary data.</text>
</comment>
<protein>
    <recommendedName>
        <fullName evidence="4">Flagellar assembly protein FliH/Type III secretion system HrpE domain-containing protein</fullName>
    </recommendedName>
</protein>
<organism evidence="2 3">
    <name type="scientific">Marivivens donghaensis</name>
    <dbReference type="NCBI Taxonomy" id="1699413"/>
    <lineage>
        <taxon>Bacteria</taxon>
        <taxon>Pseudomonadati</taxon>
        <taxon>Pseudomonadota</taxon>
        <taxon>Alphaproteobacteria</taxon>
        <taxon>Rhodobacterales</taxon>
        <taxon>Paracoccaceae</taxon>
        <taxon>Marivivens group</taxon>
        <taxon>Marivivens</taxon>
    </lineage>
</organism>
<keyword evidence="3" id="KW-1185">Reference proteome</keyword>
<evidence type="ECO:0008006" key="4">
    <source>
        <dbReference type="Google" id="ProtNLM"/>
    </source>
</evidence>
<reference evidence="2 3" key="1">
    <citation type="submission" date="2020-03" db="EMBL/GenBank/DDBJ databases">
        <title>Bacterial isolates of synthetic phycosphere.</title>
        <authorList>
            <person name="Fu H."/>
            <person name="Moran M.A."/>
        </authorList>
    </citation>
    <scope>NUCLEOTIDE SEQUENCE [LARGE SCALE GENOMIC DNA]</scope>
    <source>
        <strain evidence="2 3">HF1</strain>
    </source>
</reference>